<sequence length="941" mass="101870">MSDNGDTPSPRSPSSAPASSMSPPPAPPSATDTPSSPKKRASIAAAAEGKITKRRAARACVSCRARKVRCDVVEGAPCGNCRWDDVECVVQESRRRKKNLAYNCGPAAVGARAGSAEALRTKSIGAVPPIITANLAKPAFPTNGTFSLPQNGVNGGQATASRFMYQQPTAGFGTPGSAGASAALTGFPPMTPGIPPSPSPLHPLLRAVLEQANNEWPAFIKPIPDRILAEDRQYLVQKQVFTLPPLRLQNALLAAYVEYVHPYMPLMELHEFLNVVNDRTGACGKVSLFLYHAVMFSATAFVDESLLRDAGYDSRRDARRAFFSRTRLLYDFDYETDRLILVQGLLLMTYWYETPDDQKDTWHWMGVAISLAHTIGLHRDPAKTPMIPRKQKLWKRVWWSCLMRDRLVALGMRRPTRIKGEDFDVPPLNEDDFEIDTLPEENQLLGPECALIRDVEMQRELAAMCIEKAKLCMFIGDMLKVQYSVLSRSGVLPEHTTNSTHMLLPNKSPENMEEVDNVDQHLRDWFTGLPDACQHRSLDPAVITDANKVLAVQRNLLHMIYHTTISALHRPLFLPASPTEGPTTPLDVQETARQRVREAAEKITRMAAEMRQLNLERYLPTTGVTVILPAMIVHMLDTKSLDPSTRANAIHGLKECLVVMGNLRNIYAAADFATGFLDALLRKGMLGSSSSGNNTQQQQQQQQRPPPPAGARSGKMLNRVLAPALNLTPQGMSSSMSSMNMMMPGRPSTPPPDSHNNNNHNNVFLNMRTTTLNSSLFLASHNNNNTQQQQQAAFMSHDASDTIATTPPHTDSEDVDVDMAMADDVMGGVVGLEYAAAAAAAAANGHDGIIGGGATGATGGGGGGGANFDFDQWLQFPAEGGLSSSDNDSFMGGMFGGGGGGATASGGGADHHHHHHHQAGLELGGEGGGIEWLSLPEGISH</sequence>
<dbReference type="SUPFAM" id="SSF57701">
    <property type="entry name" value="Zn2/Cys6 DNA-binding domain"/>
    <property type="match status" value="1"/>
</dbReference>
<evidence type="ECO:0000256" key="4">
    <source>
        <dbReference type="SAM" id="MobiDB-lite"/>
    </source>
</evidence>
<dbReference type="EMBL" id="MU856848">
    <property type="protein sequence ID" value="KAK4157644.1"/>
    <property type="molecule type" value="Genomic_DNA"/>
</dbReference>
<evidence type="ECO:0000256" key="3">
    <source>
        <dbReference type="SAM" id="Coils"/>
    </source>
</evidence>
<dbReference type="SMART" id="SM00906">
    <property type="entry name" value="Fungal_trans"/>
    <property type="match status" value="1"/>
</dbReference>
<dbReference type="PROSITE" id="PS00463">
    <property type="entry name" value="ZN2_CY6_FUNGAL_1"/>
    <property type="match status" value="1"/>
</dbReference>
<dbReference type="InterPro" id="IPR007219">
    <property type="entry name" value="XnlR_reg_dom"/>
</dbReference>
<keyword evidence="7" id="KW-1185">Reference proteome</keyword>
<dbReference type="GO" id="GO:0008270">
    <property type="term" value="F:zinc ion binding"/>
    <property type="evidence" value="ECO:0007669"/>
    <property type="project" value="InterPro"/>
</dbReference>
<dbReference type="PANTHER" id="PTHR47425:SF2">
    <property type="entry name" value="FARB-RELATED"/>
    <property type="match status" value="1"/>
</dbReference>
<feature type="region of interest" description="Disordered" evidence="4">
    <location>
        <begin position="688"/>
        <end position="714"/>
    </location>
</feature>
<dbReference type="Pfam" id="PF04082">
    <property type="entry name" value="Fungal_trans"/>
    <property type="match status" value="1"/>
</dbReference>
<feature type="coiled-coil region" evidence="3">
    <location>
        <begin position="589"/>
        <end position="616"/>
    </location>
</feature>
<keyword evidence="3" id="KW-0175">Coiled coil</keyword>
<reference evidence="6" key="1">
    <citation type="journal article" date="2023" name="Mol. Phylogenet. Evol.">
        <title>Genome-scale phylogeny and comparative genomics of the fungal order Sordariales.</title>
        <authorList>
            <person name="Hensen N."/>
            <person name="Bonometti L."/>
            <person name="Westerberg I."/>
            <person name="Brannstrom I.O."/>
            <person name="Guillou S."/>
            <person name="Cros-Aarteil S."/>
            <person name="Calhoun S."/>
            <person name="Haridas S."/>
            <person name="Kuo A."/>
            <person name="Mondo S."/>
            <person name="Pangilinan J."/>
            <person name="Riley R."/>
            <person name="LaButti K."/>
            <person name="Andreopoulos B."/>
            <person name="Lipzen A."/>
            <person name="Chen C."/>
            <person name="Yan M."/>
            <person name="Daum C."/>
            <person name="Ng V."/>
            <person name="Clum A."/>
            <person name="Steindorff A."/>
            <person name="Ohm R.A."/>
            <person name="Martin F."/>
            <person name="Silar P."/>
            <person name="Natvig D.O."/>
            <person name="Lalanne C."/>
            <person name="Gautier V."/>
            <person name="Ament-Velasquez S.L."/>
            <person name="Kruys A."/>
            <person name="Hutchinson M.I."/>
            <person name="Powell A.J."/>
            <person name="Barry K."/>
            <person name="Miller A.N."/>
            <person name="Grigoriev I.V."/>
            <person name="Debuchy R."/>
            <person name="Gladieux P."/>
            <person name="Hiltunen Thoren M."/>
            <person name="Johannesson H."/>
        </authorList>
    </citation>
    <scope>NUCLEOTIDE SEQUENCE</scope>
    <source>
        <strain evidence="6">CBS 538.74</strain>
    </source>
</reference>
<dbReference type="InterPro" id="IPR001138">
    <property type="entry name" value="Zn2Cys6_DnaBD"/>
</dbReference>
<reference evidence="6" key="2">
    <citation type="submission" date="2023-05" db="EMBL/GenBank/DDBJ databases">
        <authorList>
            <consortium name="Lawrence Berkeley National Laboratory"/>
            <person name="Steindorff A."/>
            <person name="Hensen N."/>
            <person name="Bonometti L."/>
            <person name="Westerberg I."/>
            <person name="Brannstrom I.O."/>
            <person name="Guillou S."/>
            <person name="Cros-Aarteil S."/>
            <person name="Calhoun S."/>
            <person name="Haridas S."/>
            <person name="Kuo A."/>
            <person name="Mondo S."/>
            <person name="Pangilinan J."/>
            <person name="Riley R."/>
            <person name="Labutti K."/>
            <person name="Andreopoulos B."/>
            <person name="Lipzen A."/>
            <person name="Chen C."/>
            <person name="Yanf M."/>
            <person name="Daum C."/>
            <person name="Ng V."/>
            <person name="Clum A."/>
            <person name="Ohm R."/>
            <person name="Martin F."/>
            <person name="Silar P."/>
            <person name="Natvig D."/>
            <person name="Lalanne C."/>
            <person name="Gautier V."/>
            <person name="Ament-Velasquez S.L."/>
            <person name="Kruys A."/>
            <person name="Hutchinson M.I."/>
            <person name="Powell A.J."/>
            <person name="Barry K."/>
            <person name="Miller A.N."/>
            <person name="Grigoriev I.V."/>
            <person name="Debuchy R."/>
            <person name="Gladieux P."/>
            <person name="Thoren M.H."/>
            <person name="Johannesson H."/>
        </authorList>
    </citation>
    <scope>NUCLEOTIDE SEQUENCE</scope>
    <source>
        <strain evidence="6">CBS 538.74</strain>
    </source>
</reference>
<keyword evidence="1" id="KW-0479">Metal-binding</keyword>
<dbReference type="Proteomes" id="UP001302745">
    <property type="component" value="Unassembled WGS sequence"/>
</dbReference>
<dbReference type="CDD" id="cd12148">
    <property type="entry name" value="fungal_TF_MHR"/>
    <property type="match status" value="1"/>
</dbReference>
<feature type="region of interest" description="Disordered" evidence="4">
    <location>
        <begin position="901"/>
        <end position="927"/>
    </location>
</feature>
<evidence type="ECO:0000313" key="6">
    <source>
        <dbReference type="EMBL" id="KAK4157644.1"/>
    </source>
</evidence>
<name>A0AAN7A184_9PEZI</name>
<feature type="region of interest" description="Disordered" evidence="4">
    <location>
        <begin position="1"/>
        <end position="49"/>
    </location>
</feature>
<comment type="caution">
    <text evidence="6">The sequence shown here is derived from an EMBL/GenBank/DDBJ whole genome shotgun (WGS) entry which is preliminary data.</text>
</comment>
<proteinExistence type="predicted"/>
<evidence type="ECO:0000256" key="2">
    <source>
        <dbReference type="ARBA" id="ARBA00023242"/>
    </source>
</evidence>
<organism evidence="6 7">
    <name type="scientific">Chaetomidium leptoderma</name>
    <dbReference type="NCBI Taxonomy" id="669021"/>
    <lineage>
        <taxon>Eukaryota</taxon>
        <taxon>Fungi</taxon>
        <taxon>Dikarya</taxon>
        <taxon>Ascomycota</taxon>
        <taxon>Pezizomycotina</taxon>
        <taxon>Sordariomycetes</taxon>
        <taxon>Sordariomycetidae</taxon>
        <taxon>Sordariales</taxon>
        <taxon>Chaetomiaceae</taxon>
        <taxon>Chaetomidium</taxon>
    </lineage>
</organism>
<dbReference type="GO" id="GO:0006351">
    <property type="term" value="P:DNA-templated transcription"/>
    <property type="evidence" value="ECO:0007669"/>
    <property type="project" value="InterPro"/>
</dbReference>
<dbReference type="InterPro" id="IPR052761">
    <property type="entry name" value="Fungal_Detox/Toxin_TFs"/>
</dbReference>
<dbReference type="SMART" id="SM00066">
    <property type="entry name" value="GAL4"/>
    <property type="match status" value="1"/>
</dbReference>
<dbReference type="InterPro" id="IPR036864">
    <property type="entry name" value="Zn2-C6_fun-type_DNA-bd_sf"/>
</dbReference>
<dbReference type="GO" id="GO:0003677">
    <property type="term" value="F:DNA binding"/>
    <property type="evidence" value="ECO:0007669"/>
    <property type="project" value="InterPro"/>
</dbReference>
<dbReference type="Pfam" id="PF00172">
    <property type="entry name" value="Zn_clus"/>
    <property type="match status" value="1"/>
</dbReference>
<evidence type="ECO:0000259" key="5">
    <source>
        <dbReference type="PROSITE" id="PS50048"/>
    </source>
</evidence>
<feature type="compositionally biased region" description="Low complexity" evidence="4">
    <location>
        <begin position="7"/>
        <end position="21"/>
    </location>
</feature>
<dbReference type="PANTHER" id="PTHR47425">
    <property type="entry name" value="FARB-RELATED"/>
    <property type="match status" value="1"/>
</dbReference>
<evidence type="ECO:0000256" key="1">
    <source>
        <dbReference type="ARBA" id="ARBA00022723"/>
    </source>
</evidence>
<dbReference type="CDD" id="cd00067">
    <property type="entry name" value="GAL4"/>
    <property type="match status" value="1"/>
</dbReference>
<dbReference type="PROSITE" id="PS50048">
    <property type="entry name" value="ZN2_CY6_FUNGAL_2"/>
    <property type="match status" value="1"/>
</dbReference>
<protein>
    <submittedName>
        <fullName evidence="6">Fungal-specific transcription factor domain-containing protein</fullName>
    </submittedName>
</protein>
<dbReference type="Gene3D" id="4.10.240.10">
    <property type="entry name" value="Zn(2)-C6 fungal-type DNA-binding domain"/>
    <property type="match status" value="1"/>
</dbReference>
<evidence type="ECO:0000313" key="7">
    <source>
        <dbReference type="Proteomes" id="UP001302745"/>
    </source>
</evidence>
<feature type="domain" description="Zn(2)-C6 fungal-type" evidence="5">
    <location>
        <begin position="59"/>
        <end position="90"/>
    </location>
</feature>
<gene>
    <name evidence="6" type="ORF">C8A00DRAFT_40068</name>
</gene>
<keyword evidence="2" id="KW-0539">Nucleus</keyword>
<accession>A0AAN7A184</accession>
<dbReference type="GO" id="GO:0000981">
    <property type="term" value="F:DNA-binding transcription factor activity, RNA polymerase II-specific"/>
    <property type="evidence" value="ECO:0007669"/>
    <property type="project" value="InterPro"/>
</dbReference>
<dbReference type="AlphaFoldDB" id="A0AAN7A184"/>